<dbReference type="AlphaFoldDB" id="A0A975P4Y0"/>
<dbReference type="Pfam" id="PF13472">
    <property type="entry name" value="Lipase_GDSL_2"/>
    <property type="match status" value="1"/>
</dbReference>
<dbReference type="KEGG" id="gfu:KM031_12900"/>
<sequence length="228" mass="23367">MFFALRLISPVAYGARAAIGKALATLALCLSAAIAQAEPLTVVALGDSLTAGYGLPEGDGFVPQLQAWLAAKGSDATLINAGVSGDTSAGGLARLDWSLTPETDALIVALGGNDLLRGLDPAVTRANLDAILGEAAERDLPVLLIGLPGPGNFGPEYKTQFDAIFPDLATRYGTLMQPNFMAGLGATDPAALRSLMQADGIHPNREGVARIVAQLGPAVLDLLARAQP</sequence>
<keyword evidence="1" id="KW-0732">Signal</keyword>
<dbReference type="Gene3D" id="3.40.50.1110">
    <property type="entry name" value="SGNH hydrolase"/>
    <property type="match status" value="1"/>
</dbReference>
<evidence type="ECO:0000313" key="4">
    <source>
        <dbReference type="Proteomes" id="UP000679352"/>
    </source>
</evidence>
<dbReference type="InterPro" id="IPR051532">
    <property type="entry name" value="Ester_Hydrolysis_Enzymes"/>
</dbReference>
<organism evidence="3 4">
    <name type="scientific">Gemmobacter fulvus</name>
    <dbReference type="NCBI Taxonomy" id="2840474"/>
    <lineage>
        <taxon>Bacteria</taxon>
        <taxon>Pseudomonadati</taxon>
        <taxon>Pseudomonadota</taxon>
        <taxon>Alphaproteobacteria</taxon>
        <taxon>Rhodobacterales</taxon>
        <taxon>Paracoccaceae</taxon>
        <taxon>Gemmobacter</taxon>
    </lineage>
</organism>
<accession>A0A975P4Y0</accession>
<proteinExistence type="predicted"/>
<evidence type="ECO:0000259" key="2">
    <source>
        <dbReference type="Pfam" id="PF13472"/>
    </source>
</evidence>
<dbReference type="PANTHER" id="PTHR30383">
    <property type="entry name" value="THIOESTERASE 1/PROTEASE 1/LYSOPHOSPHOLIPASE L1"/>
    <property type="match status" value="1"/>
</dbReference>
<evidence type="ECO:0000256" key="1">
    <source>
        <dbReference type="SAM" id="SignalP"/>
    </source>
</evidence>
<feature type="domain" description="SGNH hydrolase-type esterase" evidence="2">
    <location>
        <begin position="44"/>
        <end position="209"/>
    </location>
</feature>
<dbReference type="SUPFAM" id="SSF52266">
    <property type="entry name" value="SGNH hydrolase"/>
    <property type="match status" value="1"/>
</dbReference>
<dbReference type="EMBL" id="CP076361">
    <property type="protein sequence ID" value="QWK89729.1"/>
    <property type="molecule type" value="Genomic_DNA"/>
</dbReference>
<dbReference type="CDD" id="cd01822">
    <property type="entry name" value="Lysophospholipase_L1_like"/>
    <property type="match status" value="1"/>
</dbReference>
<name>A0A975P4Y0_9RHOB</name>
<feature type="signal peptide" evidence="1">
    <location>
        <begin position="1"/>
        <end position="37"/>
    </location>
</feature>
<evidence type="ECO:0000313" key="3">
    <source>
        <dbReference type="EMBL" id="QWK89729.1"/>
    </source>
</evidence>
<keyword evidence="4" id="KW-1185">Reference proteome</keyword>
<gene>
    <name evidence="3" type="ORF">KM031_12900</name>
</gene>
<dbReference type="PANTHER" id="PTHR30383:SF24">
    <property type="entry name" value="THIOESTERASE 1_PROTEASE 1_LYSOPHOSPHOLIPASE L1"/>
    <property type="match status" value="1"/>
</dbReference>
<dbReference type="GO" id="GO:0004622">
    <property type="term" value="F:phosphatidylcholine lysophospholipase activity"/>
    <property type="evidence" value="ECO:0007669"/>
    <property type="project" value="TreeGrafter"/>
</dbReference>
<dbReference type="RefSeq" id="WP_215506050.1">
    <property type="nucleotide sequence ID" value="NZ_CP076361.1"/>
</dbReference>
<dbReference type="InterPro" id="IPR036514">
    <property type="entry name" value="SGNH_hydro_sf"/>
</dbReference>
<dbReference type="Proteomes" id="UP000679352">
    <property type="component" value="Chromosome"/>
</dbReference>
<feature type="chain" id="PRO_5037977177" evidence="1">
    <location>
        <begin position="38"/>
        <end position="228"/>
    </location>
</feature>
<reference evidence="3" key="1">
    <citation type="submission" date="2021-06" db="EMBL/GenBank/DDBJ databases">
        <title>Direct submission.</title>
        <authorList>
            <person name="Lee C.-S."/>
            <person name="Jin L."/>
        </authorList>
    </citation>
    <scope>NUCLEOTIDE SEQUENCE</scope>
    <source>
        <strain evidence="3">Con5</strain>
    </source>
</reference>
<dbReference type="InterPro" id="IPR013830">
    <property type="entry name" value="SGNH_hydro"/>
</dbReference>
<protein>
    <submittedName>
        <fullName evidence="3">Arylesterase</fullName>
    </submittedName>
</protein>